<dbReference type="InterPro" id="IPR027417">
    <property type="entry name" value="P-loop_NTPase"/>
</dbReference>
<dbReference type="PANTHER" id="PTHR10903:SF186">
    <property type="entry name" value="GTPASE IMAP FAMILY MEMBER 4-LIKE-RELATED"/>
    <property type="match status" value="1"/>
</dbReference>
<dbReference type="Proteomes" id="UP001479290">
    <property type="component" value="Unassembled WGS sequence"/>
</dbReference>
<evidence type="ECO:0000259" key="5">
    <source>
        <dbReference type="PROSITE" id="PS51720"/>
    </source>
</evidence>
<sequence length="319" mass="35741">MRLIKDEQQKTDDSPSTRRIILLGKTGVGKSAAGNTILGKKEFESEQSMDSISRECLEKHATVSGRSVSVVDTPGFFDTSIEHEELVKEIAKSVYLSSPGPHAFLIVFPVNMRFTEQEVKIAEFIEIMFGEEVLKYSIILFTYADLLEGDSIDKKIKKNTKLRHLVDQCGGRYHIFNNRDLKNRKQVNELLQKTDTMVEQNGGGHYSNQMFEDAYRFRQEEEERRRREEEEIERMLEVQRDPEFEKFYRQYESRFQVSAVAVSKFSCAEFGAICGAVLGGTLGIAGGPVLVGIGAGYGAAIGAGYCAAIGAVIDAIKKH</sequence>
<keyword evidence="7" id="KW-1185">Reference proteome</keyword>
<dbReference type="InterPro" id="IPR045058">
    <property type="entry name" value="GIMA/IAN/Toc"/>
</dbReference>
<proteinExistence type="inferred from homology"/>
<organism evidence="6 7">
    <name type="scientific">Culter alburnus</name>
    <name type="common">Topmouth culter</name>
    <dbReference type="NCBI Taxonomy" id="194366"/>
    <lineage>
        <taxon>Eukaryota</taxon>
        <taxon>Metazoa</taxon>
        <taxon>Chordata</taxon>
        <taxon>Craniata</taxon>
        <taxon>Vertebrata</taxon>
        <taxon>Euteleostomi</taxon>
        <taxon>Actinopterygii</taxon>
        <taxon>Neopterygii</taxon>
        <taxon>Teleostei</taxon>
        <taxon>Ostariophysi</taxon>
        <taxon>Cypriniformes</taxon>
        <taxon>Xenocyprididae</taxon>
        <taxon>Xenocypridinae</taxon>
        <taxon>Culter</taxon>
    </lineage>
</organism>
<protein>
    <recommendedName>
        <fullName evidence="5">AIG1-type G domain-containing protein</fullName>
    </recommendedName>
</protein>
<evidence type="ECO:0000256" key="4">
    <source>
        <dbReference type="SAM" id="Phobius"/>
    </source>
</evidence>
<dbReference type="GO" id="GO:0005525">
    <property type="term" value="F:GTP binding"/>
    <property type="evidence" value="ECO:0007669"/>
    <property type="project" value="UniProtKB-KW"/>
</dbReference>
<feature type="domain" description="AIG1-type G" evidence="5">
    <location>
        <begin position="15"/>
        <end position="215"/>
    </location>
</feature>
<dbReference type="FunFam" id="3.40.50.300:FF:000366">
    <property type="entry name" value="GTPase, IMAP family member 2"/>
    <property type="match status" value="1"/>
</dbReference>
<comment type="similarity">
    <text evidence="1">Belongs to the TRAFAC class TrmE-Era-EngA-EngB-Septin-like GTPase superfamily. AIG1/Toc34/Toc159-like paraseptin GTPase family. IAN subfamily.</text>
</comment>
<dbReference type="PROSITE" id="PS51720">
    <property type="entry name" value="G_AIG1"/>
    <property type="match status" value="1"/>
</dbReference>
<evidence type="ECO:0000313" key="7">
    <source>
        <dbReference type="Proteomes" id="UP001479290"/>
    </source>
</evidence>
<comment type="caution">
    <text evidence="6">The sequence shown here is derived from an EMBL/GenBank/DDBJ whole genome shotgun (WGS) entry which is preliminary data.</text>
</comment>
<dbReference type="Gene3D" id="3.40.50.300">
    <property type="entry name" value="P-loop containing nucleotide triphosphate hydrolases"/>
    <property type="match status" value="1"/>
</dbReference>
<dbReference type="EMBL" id="JAWDJR010000003">
    <property type="protein sequence ID" value="KAK9978772.1"/>
    <property type="molecule type" value="Genomic_DNA"/>
</dbReference>
<dbReference type="AlphaFoldDB" id="A0AAW2B175"/>
<feature type="transmembrane region" description="Helical" evidence="4">
    <location>
        <begin position="270"/>
        <end position="291"/>
    </location>
</feature>
<evidence type="ECO:0000256" key="3">
    <source>
        <dbReference type="ARBA" id="ARBA00023134"/>
    </source>
</evidence>
<dbReference type="Pfam" id="PF04548">
    <property type="entry name" value="AIG1"/>
    <property type="match status" value="1"/>
</dbReference>
<keyword evidence="4" id="KW-0812">Transmembrane</keyword>
<reference evidence="6 7" key="1">
    <citation type="submission" date="2024-05" db="EMBL/GenBank/DDBJ databases">
        <title>A high-quality chromosomal-level genome assembly of Topmouth culter (Culter alburnus).</title>
        <authorList>
            <person name="Zhao H."/>
        </authorList>
    </citation>
    <scope>NUCLEOTIDE SEQUENCE [LARGE SCALE GENOMIC DNA]</scope>
    <source>
        <strain evidence="6">CATC2023</strain>
        <tissue evidence="6">Muscle</tissue>
    </source>
</reference>
<keyword evidence="2" id="KW-0547">Nucleotide-binding</keyword>
<dbReference type="CDD" id="cd01852">
    <property type="entry name" value="AIG1"/>
    <property type="match status" value="1"/>
</dbReference>
<keyword evidence="4" id="KW-1133">Transmembrane helix</keyword>
<evidence type="ECO:0000256" key="1">
    <source>
        <dbReference type="ARBA" id="ARBA00008535"/>
    </source>
</evidence>
<evidence type="ECO:0000313" key="6">
    <source>
        <dbReference type="EMBL" id="KAK9978772.1"/>
    </source>
</evidence>
<keyword evidence="3" id="KW-0342">GTP-binding</keyword>
<dbReference type="PROSITE" id="PS50007">
    <property type="entry name" value="PIPLC_X_DOMAIN"/>
    <property type="match status" value="1"/>
</dbReference>
<dbReference type="InterPro" id="IPR006703">
    <property type="entry name" value="G_AIG1"/>
</dbReference>
<dbReference type="PANTHER" id="PTHR10903">
    <property type="entry name" value="GTPASE, IMAP FAMILY MEMBER-RELATED"/>
    <property type="match status" value="1"/>
</dbReference>
<dbReference type="SUPFAM" id="SSF52540">
    <property type="entry name" value="P-loop containing nucleoside triphosphate hydrolases"/>
    <property type="match status" value="1"/>
</dbReference>
<gene>
    <name evidence="6" type="ORF">ABG768_020511</name>
</gene>
<evidence type="ECO:0000256" key="2">
    <source>
        <dbReference type="ARBA" id="ARBA00022741"/>
    </source>
</evidence>
<feature type="transmembrane region" description="Helical" evidence="4">
    <location>
        <begin position="297"/>
        <end position="316"/>
    </location>
</feature>
<name>A0AAW2B175_CULAL</name>
<accession>A0AAW2B175</accession>
<keyword evidence="4" id="KW-0472">Membrane</keyword>